<protein>
    <submittedName>
        <fullName evidence="9">Glutamate-ammonia-ligase adenylyltransferase</fullName>
    </submittedName>
</protein>
<dbReference type="Gene3D" id="3.30.460.10">
    <property type="entry name" value="Beta Polymerase, domain 2"/>
    <property type="match status" value="2"/>
</dbReference>
<keyword evidence="9" id="KW-0436">Ligase</keyword>
<feature type="domain" description="PII-uridylyltransferase/Glutamine-synthetase adenylyltransferase" evidence="8">
    <location>
        <begin position="323"/>
        <end position="455"/>
    </location>
</feature>
<dbReference type="GO" id="GO:0016874">
    <property type="term" value="F:ligase activity"/>
    <property type="evidence" value="ECO:0007669"/>
    <property type="project" value="UniProtKB-KW"/>
</dbReference>
<evidence type="ECO:0000256" key="5">
    <source>
        <dbReference type="ARBA" id="ARBA00022842"/>
    </source>
</evidence>
<evidence type="ECO:0000256" key="4">
    <source>
        <dbReference type="ARBA" id="ARBA00022840"/>
    </source>
</evidence>
<evidence type="ECO:0000313" key="10">
    <source>
        <dbReference type="Proteomes" id="UP000198704"/>
    </source>
</evidence>
<dbReference type="OrthoDB" id="9759366at2"/>
<evidence type="ECO:0000313" key="9">
    <source>
        <dbReference type="EMBL" id="SDN28043.1"/>
    </source>
</evidence>
<keyword evidence="5" id="KW-0460">Magnesium</keyword>
<dbReference type="PANTHER" id="PTHR30621">
    <property type="entry name" value="GLUTAMINE SYNTHETASE ADENYLYLTRANSFERASE"/>
    <property type="match status" value="1"/>
</dbReference>
<dbReference type="GO" id="GO:0000820">
    <property type="term" value="P:regulation of glutamine family amino acid metabolic process"/>
    <property type="evidence" value="ECO:0007669"/>
    <property type="project" value="TreeGrafter"/>
</dbReference>
<name>A0A1H0A512_9HYPH</name>
<feature type="domain" description="Glutamate-ammonia ligase adenylyltransferase repeated" evidence="7">
    <location>
        <begin position="49"/>
        <end position="292"/>
    </location>
</feature>
<keyword evidence="1 9" id="KW-0808">Transferase</keyword>
<feature type="domain" description="PII-uridylyltransferase/Glutamine-synthetase adenylyltransferase" evidence="8">
    <location>
        <begin position="846"/>
        <end position="963"/>
    </location>
</feature>
<dbReference type="InterPro" id="IPR043519">
    <property type="entry name" value="NT_sf"/>
</dbReference>
<keyword evidence="10" id="KW-1185">Reference proteome</keyword>
<dbReference type="RefSeq" id="WP_091716260.1">
    <property type="nucleotide sequence ID" value="NZ_FNHS01000007.1"/>
</dbReference>
<dbReference type="GO" id="GO:0008882">
    <property type="term" value="F:[glutamate-ammonia-ligase] adenylyltransferase activity"/>
    <property type="evidence" value="ECO:0007669"/>
    <property type="project" value="InterPro"/>
</dbReference>
<evidence type="ECO:0000259" key="7">
    <source>
        <dbReference type="Pfam" id="PF03710"/>
    </source>
</evidence>
<feature type="domain" description="Glutamate-ammonia ligase adenylyltransferase repeated" evidence="7">
    <location>
        <begin position="569"/>
        <end position="808"/>
    </location>
</feature>
<reference evidence="10" key="1">
    <citation type="submission" date="2016-10" db="EMBL/GenBank/DDBJ databases">
        <authorList>
            <person name="Varghese N."/>
            <person name="Submissions S."/>
        </authorList>
    </citation>
    <scope>NUCLEOTIDE SEQUENCE [LARGE SCALE GENOMIC DNA]</scope>
    <source>
        <strain evidence="10">BL47</strain>
    </source>
</reference>
<evidence type="ECO:0000259" key="8">
    <source>
        <dbReference type="Pfam" id="PF08335"/>
    </source>
</evidence>
<gene>
    <name evidence="9" type="ORF">SAMN05216360_10755</name>
</gene>
<proteinExistence type="predicted"/>
<dbReference type="Gene3D" id="1.20.120.1510">
    <property type="match status" value="1"/>
</dbReference>
<evidence type="ECO:0000256" key="3">
    <source>
        <dbReference type="ARBA" id="ARBA00022741"/>
    </source>
</evidence>
<dbReference type="AlphaFoldDB" id="A0A1H0A512"/>
<dbReference type="Pfam" id="PF08335">
    <property type="entry name" value="GlnD_UR_UTase"/>
    <property type="match status" value="2"/>
</dbReference>
<keyword evidence="4" id="KW-0067">ATP-binding</keyword>
<dbReference type="GO" id="GO:0005524">
    <property type="term" value="F:ATP binding"/>
    <property type="evidence" value="ECO:0007669"/>
    <property type="project" value="UniProtKB-KW"/>
</dbReference>
<dbReference type="PANTHER" id="PTHR30621:SF0">
    <property type="entry name" value="BIFUNCTIONAL GLUTAMINE SYNTHETASE ADENYLYLTRANSFERASE_ADENYLYL-REMOVING ENZYME"/>
    <property type="match status" value="1"/>
</dbReference>
<dbReference type="InterPro" id="IPR013546">
    <property type="entry name" value="PII_UdlTrfase/GS_AdlTrfase"/>
</dbReference>
<accession>A0A1H0A512</accession>
<dbReference type="NCBIfam" id="NF010706">
    <property type="entry name" value="PRK14108.1"/>
    <property type="match status" value="1"/>
</dbReference>
<dbReference type="SUPFAM" id="SSF81593">
    <property type="entry name" value="Nucleotidyltransferase substrate binding subunit/domain"/>
    <property type="match status" value="2"/>
</dbReference>
<sequence length="976" mass="105476">MPTATLRDTLHPRLRVADPDTAEARLAEIAPALPPGFLTPACRDLLLGLADHSPFLWQACRRSPERLVALLEQPPEVASRDIIARQRAVGADCGANPDLAEVGRRLRANREAHALLVALADLGGGWDVAAVTRALSDFADASVSAATETLLRQGMAAGRFRPPDPEAPQAGSGLIVLGLGKLGGGELNYSSDIDLVIFYENAAAAAATSGDPKPFFVKLAQGLVKLLSDRSAEGYVHRIDYRLRPDPGSTAVALSTGFAFDYYQTLGQNWERAAFIKARPIAGDIPAGEAFLAELAPFIWRRHFDFPAIAEIHALKRQIHMVRGHETIAVAGHDIKIGRGGIREIEFFVQTQQLVFGGRKPDLRGRSTVAMLDGLAAAGWIDAQARDELTEAYGFLRTLEHRIQMVRDEQTQRLPTGTEALTGLALFAGFPDLASFETAFLHQAGRVQAHYALLFEAEDPAAEAGLIFGEGEAPEPESLARLAAFGFREPERAWETVQGWHRGRRPALRTARAREILAEMLPALLRALGGTADPDAALLALDRAFARMPAVAELLAILRAHERLRLLFADILGTAPRLADIVGLSPHVLDTVLDPDFVTPSPDPEVVRAQYRALVGQPASHEEFLDRCRDATRQMNFVTGARLLSGILTPRQAGEAYASVADATVALSLETEERRFAQDHGAVPQGRCCVLALGRLGSRQLSAESDLDLVFLYDFDPEDRTSDGPRPLDAVVAYNRLAQRLTAALTTATRRGRLYAVDLRLRPYGSHSPPAVQLSGFATYHREAAEPWEHMALARARIVAGDSGLGTTVMAEIAAILSQPRAPAQVCAEAGAMRALVAQERGHAGPYDLKLAPGALFDLDFLAQAVVLSHAHDWPDCIGLGAEAVFHGAAARGLLPPETADALAETYGFLDAVYQWQRLVMAAPSAEPSETAARQIAKAVGLPDARSLAADLRRHRRRSQALLARIRQSVRLAGRP</sequence>
<dbReference type="Proteomes" id="UP000198704">
    <property type="component" value="Unassembled WGS sequence"/>
</dbReference>
<dbReference type="NCBIfam" id="NF008292">
    <property type="entry name" value="PRK11072.1"/>
    <property type="match status" value="1"/>
</dbReference>
<dbReference type="CDD" id="cd05401">
    <property type="entry name" value="NT_GlnE_GlnD_like"/>
    <property type="match status" value="2"/>
</dbReference>
<dbReference type="InterPro" id="IPR005190">
    <property type="entry name" value="GlnE_rpt_dom"/>
</dbReference>
<dbReference type="GO" id="GO:0005829">
    <property type="term" value="C:cytosol"/>
    <property type="evidence" value="ECO:0007669"/>
    <property type="project" value="TreeGrafter"/>
</dbReference>
<keyword evidence="3" id="KW-0547">Nucleotide-binding</keyword>
<organism evidence="9 10">
    <name type="scientific">Methylobacterium phyllostachyos</name>
    <dbReference type="NCBI Taxonomy" id="582672"/>
    <lineage>
        <taxon>Bacteria</taxon>
        <taxon>Pseudomonadati</taxon>
        <taxon>Pseudomonadota</taxon>
        <taxon>Alphaproteobacteria</taxon>
        <taxon>Hyphomicrobiales</taxon>
        <taxon>Methylobacteriaceae</taxon>
        <taxon>Methylobacterium</taxon>
    </lineage>
</organism>
<keyword evidence="2 9" id="KW-0548">Nucleotidyltransferase</keyword>
<keyword evidence="6" id="KW-0511">Multifunctional enzyme</keyword>
<evidence type="ECO:0000256" key="1">
    <source>
        <dbReference type="ARBA" id="ARBA00022679"/>
    </source>
</evidence>
<dbReference type="EMBL" id="FNHS01000007">
    <property type="protein sequence ID" value="SDN28043.1"/>
    <property type="molecule type" value="Genomic_DNA"/>
</dbReference>
<dbReference type="STRING" id="582672.SAMN05216360_10755"/>
<evidence type="ECO:0000256" key="6">
    <source>
        <dbReference type="ARBA" id="ARBA00023268"/>
    </source>
</evidence>
<dbReference type="SUPFAM" id="SSF81301">
    <property type="entry name" value="Nucleotidyltransferase"/>
    <property type="match status" value="2"/>
</dbReference>
<dbReference type="Pfam" id="PF03710">
    <property type="entry name" value="GlnE"/>
    <property type="match status" value="2"/>
</dbReference>
<dbReference type="InterPro" id="IPR023057">
    <property type="entry name" value="GlnE"/>
</dbReference>
<evidence type="ECO:0000256" key="2">
    <source>
        <dbReference type="ARBA" id="ARBA00022695"/>
    </source>
</evidence>
<dbReference type="Gene3D" id="1.20.120.330">
    <property type="entry name" value="Nucleotidyltransferases domain 2"/>
    <property type="match status" value="2"/>
</dbReference>